<comment type="cofactor">
    <cofactor evidence="12">
        <name>[4Fe-4S] cluster</name>
        <dbReference type="ChEBI" id="CHEBI:49883"/>
    </cofactor>
    <text evidence="12">Binds 1 [4Fe-4S] cluster.</text>
</comment>
<evidence type="ECO:0000256" key="8">
    <source>
        <dbReference type="ARBA" id="ARBA00023002"/>
    </source>
</evidence>
<dbReference type="GO" id="GO:0046872">
    <property type="term" value="F:metal ion binding"/>
    <property type="evidence" value="ECO:0007669"/>
    <property type="project" value="UniProtKB-KW"/>
</dbReference>
<keyword evidence="9 12" id="KW-0408">Iron</keyword>
<dbReference type="GO" id="GO:0006099">
    <property type="term" value="P:tricarboxylic acid cycle"/>
    <property type="evidence" value="ECO:0007669"/>
    <property type="project" value="UniProtKB-UniPathway"/>
</dbReference>
<dbReference type="Pfam" id="PF13085">
    <property type="entry name" value="Fer2_3"/>
    <property type="match status" value="1"/>
</dbReference>
<dbReference type="GO" id="GO:0022904">
    <property type="term" value="P:respiratory electron transport chain"/>
    <property type="evidence" value="ECO:0007669"/>
    <property type="project" value="TreeGrafter"/>
</dbReference>
<proteinExistence type="inferred from homology"/>
<dbReference type="Proteomes" id="UP000233293">
    <property type="component" value="Unassembled WGS sequence"/>
</dbReference>
<dbReference type="InterPro" id="IPR012675">
    <property type="entry name" value="Beta-grasp_dom_sf"/>
</dbReference>
<dbReference type="InterPro" id="IPR009051">
    <property type="entry name" value="Helical_ferredxn"/>
</dbReference>
<comment type="pathway">
    <text evidence="1">Carbohydrate metabolism; tricarboxylic acid cycle; fumarate from succinate (bacterial route): step 1/1.</text>
</comment>
<protein>
    <recommendedName>
        <fullName evidence="12">Fumarate reductase iron-sulfur subunit</fullName>
        <ecNumber evidence="12">1.3.5.1</ecNumber>
    </recommendedName>
</protein>
<feature type="domain" description="2Fe-2S ferredoxin-type" evidence="13">
    <location>
        <begin position="2"/>
        <end position="96"/>
    </location>
</feature>
<dbReference type="InterPro" id="IPR004489">
    <property type="entry name" value="Succ_DH/fum_Rdtase_Fe-S"/>
</dbReference>
<dbReference type="Gene3D" id="3.10.20.30">
    <property type="match status" value="1"/>
</dbReference>
<evidence type="ECO:0000313" key="16">
    <source>
        <dbReference type="Proteomes" id="UP000233293"/>
    </source>
</evidence>
<dbReference type="InterPro" id="IPR050573">
    <property type="entry name" value="SDH/FRD_Iron-Sulfur"/>
</dbReference>
<comment type="similarity">
    <text evidence="2 12">Belongs to the succinate dehydrogenase/fumarate reductase iron-sulfur protein family.</text>
</comment>
<evidence type="ECO:0000256" key="2">
    <source>
        <dbReference type="ARBA" id="ARBA00009433"/>
    </source>
</evidence>
<evidence type="ECO:0000256" key="4">
    <source>
        <dbReference type="ARBA" id="ARBA00022485"/>
    </source>
</evidence>
<organism evidence="15 16">
    <name type="scientific">Telmatospirillum siberiense</name>
    <dbReference type="NCBI Taxonomy" id="382514"/>
    <lineage>
        <taxon>Bacteria</taxon>
        <taxon>Pseudomonadati</taxon>
        <taxon>Pseudomonadota</taxon>
        <taxon>Alphaproteobacteria</taxon>
        <taxon>Rhodospirillales</taxon>
        <taxon>Rhodospirillaceae</taxon>
        <taxon>Telmatospirillum</taxon>
    </lineage>
</organism>
<dbReference type="GO" id="GO:0008177">
    <property type="term" value="F:succinate dehydrogenase (quinone) activity"/>
    <property type="evidence" value="ECO:0007669"/>
    <property type="project" value="UniProtKB-EC"/>
</dbReference>
<dbReference type="EC" id="1.3.5.1" evidence="12"/>
<dbReference type="SUPFAM" id="SSF46548">
    <property type="entry name" value="alpha-helical ferredoxin"/>
    <property type="match status" value="1"/>
</dbReference>
<dbReference type="OrthoDB" id="9804391at2"/>
<dbReference type="Gene3D" id="1.10.1060.10">
    <property type="entry name" value="Alpha-helical ferredoxin"/>
    <property type="match status" value="1"/>
</dbReference>
<dbReference type="InterPro" id="IPR017900">
    <property type="entry name" value="4Fe4S_Fe_S_CS"/>
</dbReference>
<dbReference type="GO" id="GO:0051538">
    <property type="term" value="F:3 iron, 4 sulfur cluster binding"/>
    <property type="evidence" value="ECO:0007669"/>
    <property type="project" value="UniProtKB-KW"/>
</dbReference>
<keyword evidence="4 12" id="KW-0004">4Fe-4S</keyword>
<dbReference type="InterPro" id="IPR036010">
    <property type="entry name" value="2Fe-2S_ferredoxin-like_sf"/>
</dbReference>
<evidence type="ECO:0000256" key="12">
    <source>
        <dbReference type="RuleBase" id="RU361237"/>
    </source>
</evidence>
<evidence type="ECO:0000256" key="7">
    <source>
        <dbReference type="ARBA" id="ARBA00022723"/>
    </source>
</evidence>
<dbReference type="InterPro" id="IPR025192">
    <property type="entry name" value="Succ_DH/fum_Rdtase_N"/>
</dbReference>
<feature type="domain" description="4Fe-4S ferredoxin-type" evidence="14">
    <location>
        <begin position="193"/>
        <end position="224"/>
    </location>
</feature>
<accession>A0A2N3PND1</accession>
<dbReference type="PANTHER" id="PTHR11921">
    <property type="entry name" value="SUCCINATE DEHYDROGENASE IRON-SULFUR PROTEIN"/>
    <property type="match status" value="1"/>
</dbReference>
<keyword evidence="8" id="KW-0560">Oxidoreductase</keyword>
<evidence type="ECO:0000256" key="10">
    <source>
        <dbReference type="ARBA" id="ARBA00023014"/>
    </source>
</evidence>
<evidence type="ECO:0000256" key="11">
    <source>
        <dbReference type="ARBA" id="ARBA00023291"/>
    </source>
</evidence>
<keyword evidence="10 12" id="KW-0411">Iron-sulfur</keyword>
<dbReference type="InterPro" id="IPR017896">
    <property type="entry name" value="4Fe4S_Fe-S-bd"/>
</dbReference>
<dbReference type="RefSeq" id="WP_101253237.1">
    <property type="nucleotide sequence ID" value="NZ_PIUM01000041.1"/>
</dbReference>
<gene>
    <name evidence="15" type="ORF">CWS72_24255</name>
</gene>
<evidence type="ECO:0000313" key="15">
    <source>
        <dbReference type="EMBL" id="PKU21904.1"/>
    </source>
</evidence>
<dbReference type="AlphaFoldDB" id="A0A2N3PND1"/>
<dbReference type="UniPathway" id="UPA00223">
    <property type="reaction ID" value="UER01005"/>
</dbReference>
<dbReference type="GO" id="GO:0051539">
    <property type="term" value="F:4 iron, 4 sulfur cluster binding"/>
    <property type="evidence" value="ECO:0007669"/>
    <property type="project" value="UniProtKB-KW"/>
</dbReference>
<evidence type="ECO:0000256" key="5">
    <source>
        <dbReference type="ARBA" id="ARBA00022532"/>
    </source>
</evidence>
<keyword evidence="11 12" id="KW-0003">3Fe-4S</keyword>
<dbReference type="PROSITE" id="PS00198">
    <property type="entry name" value="4FE4S_FER_1"/>
    <property type="match status" value="1"/>
</dbReference>
<keyword evidence="16" id="KW-1185">Reference proteome</keyword>
<reference evidence="16" key="1">
    <citation type="submission" date="2017-12" db="EMBL/GenBank/DDBJ databases">
        <title>Draft genome sequence of Telmatospirillum siberiense 26-4b1T, an acidotolerant peatland alphaproteobacterium potentially involved in sulfur cycling.</title>
        <authorList>
            <person name="Hausmann B."/>
            <person name="Pjevac P."/>
            <person name="Schreck K."/>
            <person name="Herbold C.W."/>
            <person name="Daims H."/>
            <person name="Wagner M."/>
            <person name="Pester M."/>
            <person name="Loy A."/>
        </authorList>
    </citation>
    <scope>NUCLEOTIDE SEQUENCE [LARGE SCALE GENOMIC DNA]</scope>
    <source>
        <strain evidence="16">26-4b1</strain>
    </source>
</reference>
<dbReference type="PROSITE" id="PS51085">
    <property type="entry name" value="2FE2S_FER_2"/>
    <property type="match status" value="1"/>
</dbReference>
<dbReference type="EMBL" id="PIUM01000041">
    <property type="protein sequence ID" value="PKU21904.1"/>
    <property type="molecule type" value="Genomic_DNA"/>
</dbReference>
<dbReference type="GO" id="GO:0051537">
    <property type="term" value="F:2 iron, 2 sulfur cluster binding"/>
    <property type="evidence" value="ECO:0007669"/>
    <property type="project" value="UniProtKB-KW"/>
</dbReference>
<comment type="cofactor">
    <cofactor evidence="12">
        <name>[3Fe-4S] cluster</name>
        <dbReference type="ChEBI" id="CHEBI:21137"/>
    </cofactor>
    <text evidence="12">Binds 1 [3Fe-4S] cluster.</text>
</comment>
<evidence type="ECO:0000259" key="13">
    <source>
        <dbReference type="PROSITE" id="PS51085"/>
    </source>
</evidence>
<comment type="catalytic activity">
    <reaction evidence="12">
        <text>a menaquinone + succinate = a menaquinol + fumarate</text>
        <dbReference type="Rhea" id="RHEA:27834"/>
        <dbReference type="Rhea" id="RHEA-COMP:9537"/>
        <dbReference type="Rhea" id="RHEA-COMP:9539"/>
        <dbReference type="ChEBI" id="CHEBI:16374"/>
        <dbReference type="ChEBI" id="CHEBI:18151"/>
        <dbReference type="ChEBI" id="CHEBI:29806"/>
        <dbReference type="ChEBI" id="CHEBI:30031"/>
        <dbReference type="EC" id="1.3.5.1"/>
    </reaction>
</comment>
<evidence type="ECO:0000256" key="3">
    <source>
        <dbReference type="ARBA" id="ARBA00011294"/>
    </source>
</evidence>
<keyword evidence="5" id="KW-0816">Tricarboxylic acid cycle</keyword>
<evidence type="ECO:0000259" key="14">
    <source>
        <dbReference type="PROSITE" id="PS51379"/>
    </source>
</evidence>
<dbReference type="SUPFAM" id="SSF54292">
    <property type="entry name" value="2Fe-2S ferredoxin-like"/>
    <property type="match status" value="1"/>
</dbReference>
<evidence type="ECO:0000256" key="1">
    <source>
        <dbReference type="ARBA" id="ARBA00004894"/>
    </source>
</evidence>
<comment type="subunit">
    <text evidence="3">Part of an enzyme complex containing four subunits: a flavoprotein, an iron-sulfur, cytochrome b-556, and a hydrophobic anchor protein.</text>
</comment>
<dbReference type="PANTHER" id="PTHR11921:SF29">
    <property type="entry name" value="SUCCINATE DEHYDROGENASE [UBIQUINONE] IRON-SULFUR SUBUNIT, MITOCHONDRIAL"/>
    <property type="match status" value="1"/>
</dbReference>
<dbReference type="InterPro" id="IPR001041">
    <property type="entry name" value="2Fe-2S_ferredoxin-type"/>
</dbReference>
<comment type="caution">
    <text evidence="15">The sequence shown here is derived from an EMBL/GenBank/DDBJ whole genome shotgun (WGS) entry which is preliminary data.</text>
</comment>
<keyword evidence="6 12" id="KW-0001">2Fe-2S</keyword>
<evidence type="ECO:0000256" key="6">
    <source>
        <dbReference type="ARBA" id="ARBA00022714"/>
    </source>
</evidence>
<dbReference type="NCBIfam" id="TIGR00384">
    <property type="entry name" value="dhsB"/>
    <property type="match status" value="1"/>
</dbReference>
<sequence length="323" mass="35902">MRTITFDIDRFDGTRSWTQSYAFEYDPTLTVLGSLIRIKEQQDPSLNFTASCRCAICGSCAVRVNGNAVLACDTRLDTVLKQWGADTLHISPIGNFKVISDLVVDWGDKIERLRSAKPGLKAKKEFSADSGCQQSPADFAKIQKQWDCILCGSCASECNKLTDNDRDFLEPFVYTHANRYAQDSRSADGMVHVKEMVKQGLWKCLHCMECVTKCPKQIAPAADIAAMRAMAFAAGNTDGKGPRHAEAFRTDLENTGRLNEVRLVPRTEGLIDAATGRMGFTYRMLKHGKLGALEAAELYLTDNKPIEGIDGLRKIIRYERDGK</sequence>
<dbReference type="GO" id="GO:0009055">
    <property type="term" value="F:electron transfer activity"/>
    <property type="evidence" value="ECO:0007669"/>
    <property type="project" value="InterPro"/>
</dbReference>
<comment type="cofactor">
    <cofactor evidence="12">
        <name>[2Fe-2S] cluster</name>
        <dbReference type="ChEBI" id="CHEBI:190135"/>
    </cofactor>
    <text evidence="12">Binds 1 [2Fe-2S] cluster.</text>
</comment>
<evidence type="ECO:0000256" key="9">
    <source>
        <dbReference type="ARBA" id="ARBA00023004"/>
    </source>
</evidence>
<name>A0A2N3PND1_9PROT</name>
<dbReference type="PROSITE" id="PS51379">
    <property type="entry name" value="4FE4S_FER_2"/>
    <property type="match status" value="1"/>
</dbReference>
<keyword evidence="7 12" id="KW-0479">Metal-binding</keyword>
<dbReference type="Pfam" id="PF13183">
    <property type="entry name" value="Fer4_8"/>
    <property type="match status" value="1"/>
</dbReference>